<dbReference type="RefSeq" id="WP_091411928.1">
    <property type="nucleotide sequence ID" value="NZ_LT629749.1"/>
</dbReference>
<dbReference type="PANTHER" id="PTHR43812:SF2">
    <property type="entry name" value="FLAVIN REDUCTASE LIKE DOMAIN-CONTAINING PROTEIN"/>
    <property type="match status" value="1"/>
</dbReference>
<organism evidence="2 3">
    <name type="scientific">Friedmanniella luteola</name>
    <dbReference type="NCBI Taxonomy" id="546871"/>
    <lineage>
        <taxon>Bacteria</taxon>
        <taxon>Bacillati</taxon>
        <taxon>Actinomycetota</taxon>
        <taxon>Actinomycetes</taxon>
        <taxon>Propionibacteriales</taxon>
        <taxon>Nocardioidaceae</taxon>
        <taxon>Friedmanniella</taxon>
    </lineage>
</organism>
<accession>A0A1H1RXD9</accession>
<dbReference type="GO" id="GO:0016646">
    <property type="term" value="F:oxidoreductase activity, acting on the CH-NH group of donors, NAD or NADP as acceptor"/>
    <property type="evidence" value="ECO:0007669"/>
    <property type="project" value="UniProtKB-ARBA"/>
</dbReference>
<dbReference type="STRING" id="546871.SAMN04488543_1669"/>
<feature type="domain" description="Flavin reductase like" evidence="1">
    <location>
        <begin position="23"/>
        <end position="174"/>
    </location>
</feature>
<evidence type="ECO:0000259" key="1">
    <source>
        <dbReference type="SMART" id="SM00903"/>
    </source>
</evidence>
<dbReference type="SMART" id="SM00903">
    <property type="entry name" value="Flavin_Reduct"/>
    <property type="match status" value="1"/>
</dbReference>
<dbReference type="EMBL" id="LT629749">
    <property type="protein sequence ID" value="SDS40370.1"/>
    <property type="molecule type" value="Genomic_DNA"/>
</dbReference>
<evidence type="ECO:0000313" key="3">
    <source>
        <dbReference type="Proteomes" id="UP000199092"/>
    </source>
</evidence>
<dbReference type="GO" id="GO:0010181">
    <property type="term" value="F:FMN binding"/>
    <property type="evidence" value="ECO:0007669"/>
    <property type="project" value="InterPro"/>
</dbReference>
<dbReference type="InterPro" id="IPR012349">
    <property type="entry name" value="Split_barrel_FMN-bd"/>
</dbReference>
<dbReference type="AlphaFoldDB" id="A0A1H1RXD9"/>
<dbReference type="OrthoDB" id="9794638at2"/>
<dbReference type="Pfam" id="PF01613">
    <property type="entry name" value="Flavin_Reduct"/>
    <property type="match status" value="1"/>
</dbReference>
<keyword evidence="3" id="KW-1185">Reference proteome</keyword>
<name>A0A1H1RXD9_9ACTN</name>
<dbReference type="PANTHER" id="PTHR43812">
    <property type="entry name" value="BLR2425 PROTEIN"/>
    <property type="match status" value="1"/>
</dbReference>
<dbReference type="Proteomes" id="UP000199092">
    <property type="component" value="Chromosome I"/>
</dbReference>
<evidence type="ECO:0000313" key="2">
    <source>
        <dbReference type="EMBL" id="SDS40370.1"/>
    </source>
</evidence>
<proteinExistence type="predicted"/>
<protein>
    <submittedName>
        <fullName evidence="2">NADH-FMN oxidoreductase RutF, flavin reductase (DIM6/NTAB) family</fullName>
    </submittedName>
</protein>
<reference evidence="2 3" key="1">
    <citation type="submission" date="2016-10" db="EMBL/GenBank/DDBJ databases">
        <authorList>
            <person name="de Groot N.N."/>
        </authorList>
    </citation>
    <scope>NUCLEOTIDE SEQUENCE [LARGE SCALE GENOMIC DNA]</scope>
    <source>
        <strain evidence="2 3">DSM 21741</strain>
    </source>
</reference>
<dbReference type="SUPFAM" id="SSF50475">
    <property type="entry name" value="FMN-binding split barrel"/>
    <property type="match status" value="1"/>
</dbReference>
<sequence length="204" mass="22475">MGTHFYRPDEGHRLPHDPFNAIVGPRPIGWVSTLSADGVRNVAPYSFFNAFNYTPPIVGFSSTGYKHSVRNIAETREFTWNLVTRRQAEAMNATAATVGAEVDEFELAGLTGEPSTEVRPDRVAGAPVTFECRLTQQIRLTDRHGVDLDAWMSLGEVVAVHIDEDLLVDGVYDTARAEPVLRGGGPTTYFAVSADQRFHMVRPA</sequence>
<dbReference type="InterPro" id="IPR002563">
    <property type="entry name" value="Flavin_Rdtase-like_dom"/>
</dbReference>
<gene>
    <name evidence="2" type="ORF">SAMN04488543_1669</name>
</gene>
<dbReference type="Gene3D" id="2.30.110.10">
    <property type="entry name" value="Electron Transport, Fmn-binding Protein, Chain A"/>
    <property type="match status" value="1"/>
</dbReference>